<protein>
    <submittedName>
        <fullName evidence="2">Uncharacterized protein</fullName>
    </submittedName>
</protein>
<dbReference type="Proteomes" id="UP000887579">
    <property type="component" value="Unplaced"/>
</dbReference>
<accession>A0AC34FAI5</accession>
<organism evidence="1 2">
    <name type="scientific">Panagrolaimus sp. ES5</name>
    <dbReference type="NCBI Taxonomy" id="591445"/>
    <lineage>
        <taxon>Eukaryota</taxon>
        <taxon>Metazoa</taxon>
        <taxon>Ecdysozoa</taxon>
        <taxon>Nematoda</taxon>
        <taxon>Chromadorea</taxon>
        <taxon>Rhabditida</taxon>
        <taxon>Tylenchina</taxon>
        <taxon>Panagrolaimomorpha</taxon>
        <taxon>Panagrolaimoidea</taxon>
        <taxon>Panagrolaimidae</taxon>
        <taxon>Panagrolaimus</taxon>
    </lineage>
</organism>
<reference evidence="2" key="1">
    <citation type="submission" date="2022-11" db="UniProtKB">
        <authorList>
            <consortium name="WormBaseParasite"/>
        </authorList>
    </citation>
    <scope>IDENTIFICATION</scope>
</reference>
<evidence type="ECO:0000313" key="1">
    <source>
        <dbReference type="Proteomes" id="UP000887579"/>
    </source>
</evidence>
<proteinExistence type="predicted"/>
<dbReference type="WBParaSite" id="ES5_v2.g13861.t1">
    <property type="protein sequence ID" value="ES5_v2.g13861.t1"/>
    <property type="gene ID" value="ES5_v2.g13861"/>
</dbReference>
<name>A0AC34FAI5_9BILA</name>
<evidence type="ECO:0000313" key="2">
    <source>
        <dbReference type="WBParaSite" id="ES5_v2.g13861.t1"/>
    </source>
</evidence>
<sequence>MARRVQFNEEYDDSNADHPRRQFPTPRPKFLPETSNSEEEEAMPIQRLPDLPVRRRRRQKKGKKGSGSSSDSYRRRGHIANTRKDRRRSDKERKRRSDLAKRMPRGLDGKFVSKYDKTTPRLSSTPQYSAPQFTPIPVYSSASAYSSSDQEPAMNIQGFLTPQRQQQQSNNDESFLDTSMPKMPGGKFVKEIFQTPEFQKALKAAVAGQKQQDDDNDDESFLDTSMPKMPEGKFIKQIFQTPGFQKLLGDAIVAAVQSSVGKKPLNFDDSEDEGEEKKVPRRRRSSSKFQT</sequence>